<dbReference type="AlphaFoldDB" id="A0A8H4AZQ1"/>
<proteinExistence type="predicted"/>
<sequence length="94" mass="11207">MSNHQEELSRHTRANRNKKLKRDYVLYEPEVSNPIVKDNIIFDPDLLTTLLLYAPQEKRRNLSPKKTKDENEKSSEICEVISKWLFCVYRAIRT</sequence>
<evidence type="ECO:0000313" key="1">
    <source>
        <dbReference type="EMBL" id="KAF0548117.1"/>
    </source>
</evidence>
<reference evidence="1 2" key="1">
    <citation type="journal article" date="2019" name="Environ. Microbiol.">
        <title>At the nexus of three kingdoms: the genome of the mycorrhizal fungus Gigaspora margarita provides insights into plant, endobacterial and fungal interactions.</title>
        <authorList>
            <person name="Venice F."/>
            <person name="Ghignone S."/>
            <person name="Salvioli di Fossalunga A."/>
            <person name="Amselem J."/>
            <person name="Novero M."/>
            <person name="Xianan X."/>
            <person name="Sedzielewska Toro K."/>
            <person name="Morin E."/>
            <person name="Lipzen A."/>
            <person name="Grigoriev I.V."/>
            <person name="Henrissat B."/>
            <person name="Martin F.M."/>
            <person name="Bonfante P."/>
        </authorList>
    </citation>
    <scope>NUCLEOTIDE SEQUENCE [LARGE SCALE GENOMIC DNA]</scope>
    <source>
        <strain evidence="1 2">BEG34</strain>
    </source>
</reference>
<organism evidence="1 2">
    <name type="scientific">Gigaspora margarita</name>
    <dbReference type="NCBI Taxonomy" id="4874"/>
    <lineage>
        <taxon>Eukaryota</taxon>
        <taxon>Fungi</taxon>
        <taxon>Fungi incertae sedis</taxon>
        <taxon>Mucoromycota</taxon>
        <taxon>Glomeromycotina</taxon>
        <taxon>Glomeromycetes</taxon>
        <taxon>Diversisporales</taxon>
        <taxon>Gigasporaceae</taxon>
        <taxon>Gigaspora</taxon>
    </lineage>
</organism>
<accession>A0A8H4AZQ1</accession>
<protein>
    <submittedName>
        <fullName evidence="1">Uncharacterized protein</fullName>
    </submittedName>
</protein>
<evidence type="ECO:0000313" key="2">
    <source>
        <dbReference type="Proteomes" id="UP000439903"/>
    </source>
</evidence>
<dbReference type="EMBL" id="WTPW01000100">
    <property type="protein sequence ID" value="KAF0548117.1"/>
    <property type="molecule type" value="Genomic_DNA"/>
</dbReference>
<dbReference type="Proteomes" id="UP000439903">
    <property type="component" value="Unassembled WGS sequence"/>
</dbReference>
<name>A0A8H4AZQ1_GIGMA</name>
<keyword evidence="2" id="KW-1185">Reference proteome</keyword>
<comment type="caution">
    <text evidence="1">The sequence shown here is derived from an EMBL/GenBank/DDBJ whole genome shotgun (WGS) entry which is preliminary data.</text>
</comment>
<gene>
    <name evidence="1" type="ORF">F8M41_026495</name>
</gene>